<keyword evidence="1" id="KW-0472">Membrane</keyword>
<evidence type="ECO:0000313" key="3">
    <source>
        <dbReference type="Proteomes" id="UP000006055"/>
    </source>
</evidence>
<dbReference type="EMBL" id="CP003360">
    <property type="protein sequence ID" value="AFM27754.1"/>
    <property type="molecule type" value="Genomic_DNA"/>
</dbReference>
<dbReference type="PANTHER" id="PTHR43471">
    <property type="entry name" value="ABC TRANSPORTER PERMEASE"/>
    <property type="match status" value="1"/>
</dbReference>
<feature type="transmembrane region" description="Helical" evidence="1">
    <location>
        <begin position="25"/>
        <end position="44"/>
    </location>
</feature>
<dbReference type="InterPro" id="IPR021913">
    <property type="entry name" value="DUF3526"/>
</dbReference>
<dbReference type="GO" id="GO:0140359">
    <property type="term" value="F:ABC-type transporter activity"/>
    <property type="evidence" value="ECO:0007669"/>
    <property type="project" value="InterPro"/>
</dbReference>
<evidence type="ECO:0000256" key="1">
    <source>
        <dbReference type="SAM" id="Phobius"/>
    </source>
</evidence>
<proteinExistence type="predicted"/>
<evidence type="ECO:0008006" key="4">
    <source>
        <dbReference type="Google" id="ProtNLM"/>
    </source>
</evidence>
<feature type="transmembrane region" description="Helical" evidence="1">
    <location>
        <begin position="452"/>
        <end position="476"/>
    </location>
</feature>
<feature type="transmembrane region" description="Helical" evidence="1">
    <location>
        <begin position="156"/>
        <end position="174"/>
    </location>
</feature>
<feature type="transmembrane region" description="Helical" evidence="1">
    <location>
        <begin position="235"/>
        <end position="256"/>
    </location>
</feature>
<name>I4CDW3_DESTA</name>
<dbReference type="GO" id="GO:0005886">
    <property type="term" value="C:plasma membrane"/>
    <property type="evidence" value="ECO:0007669"/>
    <property type="project" value="UniProtKB-SubCell"/>
</dbReference>
<dbReference type="KEGG" id="dti:Desti_5151"/>
<sequence length="487" mass="55310">MTDTFRTFLLIFRHEGRVILADRSLWLVTAILASLIFYALYNGFNATTSRERTIANLRELQQEKQRSNIAQLARIMEGKELPDPFANPADPASIGSDMGGPFAVMPILPLAPLAFGQSDIQPDYYQITYRSKANFMYDTEIENPWNLLTGHFEPSFVIVYVLPLLIFSLSYNLLSAEREHGTLKMLLSQPVDLSTIVAGKIAVRALPVLACVTLLPAMVLLVLRPELLHIKNLSLLLLFIAETMAYGLFWFVLALLVNAWGGSSAANALVLITSWVFLVLILPIILNVMVSTLQPAPSRIELATRTRLIAIHTLNHYNDLLSADYRYTTQPEILLPKDGKIDVPKRRRGLFFLQRDQDQELQEMLNRFETQLAAQQALVDRFSFLSPAIVLSEGLTALAGSGTHRHLHFRGLVDRFHREWKAYFEPRILRGVAIKEADFQTMPAFTWKEQSFSAVVIDALVRLLQILIPTFIMVWLTRRLLFNYRVI</sequence>
<accession>I4CDW3</accession>
<reference evidence="3" key="1">
    <citation type="submission" date="2012-06" db="EMBL/GenBank/DDBJ databases">
        <title>Complete sequence of chromosome of Desulfomonile tiedjei DSM 6799.</title>
        <authorList>
            <person name="Lucas S."/>
            <person name="Copeland A."/>
            <person name="Lapidus A."/>
            <person name="Glavina del Rio T."/>
            <person name="Dalin E."/>
            <person name="Tice H."/>
            <person name="Bruce D."/>
            <person name="Goodwin L."/>
            <person name="Pitluck S."/>
            <person name="Peters L."/>
            <person name="Ovchinnikova G."/>
            <person name="Zeytun A."/>
            <person name="Lu M."/>
            <person name="Kyrpides N."/>
            <person name="Mavromatis K."/>
            <person name="Ivanova N."/>
            <person name="Brettin T."/>
            <person name="Detter J.C."/>
            <person name="Han C."/>
            <person name="Larimer F."/>
            <person name="Land M."/>
            <person name="Hauser L."/>
            <person name="Markowitz V."/>
            <person name="Cheng J.-F."/>
            <person name="Hugenholtz P."/>
            <person name="Woyke T."/>
            <person name="Wu D."/>
            <person name="Spring S."/>
            <person name="Schroeder M."/>
            <person name="Brambilla E."/>
            <person name="Klenk H.-P."/>
            <person name="Eisen J.A."/>
        </authorList>
    </citation>
    <scope>NUCLEOTIDE SEQUENCE [LARGE SCALE GENOMIC DNA]</scope>
    <source>
        <strain evidence="3">ATCC 49306 / DSM 6799 / DCB-1</strain>
    </source>
</reference>
<feature type="transmembrane region" description="Helical" evidence="1">
    <location>
        <begin position="268"/>
        <end position="290"/>
    </location>
</feature>
<gene>
    <name evidence="2" type="ordered locus">Desti_5151</name>
</gene>
<keyword evidence="1" id="KW-0812">Transmembrane</keyword>
<evidence type="ECO:0000313" key="2">
    <source>
        <dbReference type="EMBL" id="AFM27754.1"/>
    </source>
</evidence>
<keyword evidence="1" id="KW-1133">Transmembrane helix</keyword>
<dbReference type="Pfam" id="PF12679">
    <property type="entry name" value="ABC2_membrane_2"/>
    <property type="match status" value="1"/>
</dbReference>
<dbReference type="eggNOG" id="COG1277">
    <property type="taxonomic scope" value="Bacteria"/>
</dbReference>
<dbReference type="Pfam" id="PF12040">
    <property type="entry name" value="DUF3526"/>
    <property type="match status" value="1"/>
</dbReference>
<dbReference type="HOGENOM" id="CLU_042403_1_0_7"/>
<protein>
    <recommendedName>
        <fullName evidence="4">ABC transporter permease</fullName>
    </recommendedName>
</protein>
<feature type="transmembrane region" description="Helical" evidence="1">
    <location>
        <begin position="201"/>
        <end position="223"/>
    </location>
</feature>
<dbReference type="AlphaFoldDB" id="I4CDW3"/>
<dbReference type="PANTHER" id="PTHR43471:SF14">
    <property type="entry name" value="ABC-2 TYPE TRANSPORT SYSTEM PERMEASE PROTEIN"/>
    <property type="match status" value="1"/>
</dbReference>
<dbReference type="STRING" id="706587.Desti_5151"/>
<dbReference type="PATRIC" id="fig|706587.4.peg.5827"/>
<keyword evidence="3" id="KW-1185">Reference proteome</keyword>
<dbReference type="Proteomes" id="UP000006055">
    <property type="component" value="Chromosome"/>
</dbReference>
<dbReference type="RefSeq" id="WP_014812856.1">
    <property type="nucleotide sequence ID" value="NC_018025.1"/>
</dbReference>
<organism evidence="2 3">
    <name type="scientific">Desulfomonile tiedjei (strain ATCC 49306 / DSM 6799 / DCB-1)</name>
    <dbReference type="NCBI Taxonomy" id="706587"/>
    <lineage>
        <taxon>Bacteria</taxon>
        <taxon>Pseudomonadati</taxon>
        <taxon>Thermodesulfobacteriota</taxon>
        <taxon>Desulfomonilia</taxon>
        <taxon>Desulfomonilales</taxon>
        <taxon>Desulfomonilaceae</taxon>
        <taxon>Desulfomonile</taxon>
    </lineage>
</organism>